<keyword evidence="1" id="KW-0472">Membrane</keyword>
<accession>A0AAV1ZTW3</accession>
<gene>
    <name evidence="2" type="ORF">LARSCL_LOCUS7126</name>
</gene>
<dbReference type="Proteomes" id="UP001497382">
    <property type="component" value="Unassembled WGS sequence"/>
</dbReference>
<evidence type="ECO:0000313" key="3">
    <source>
        <dbReference type="Proteomes" id="UP001497382"/>
    </source>
</evidence>
<protein>
    <submittedName>
        <fullName evidence="2">Uncharacterized protein</fullName>
    </submittedName>
</protein>
<keyword evidence="3" id="KW-1185">Reference proteome</keyword>
<organism evidence="2 3">
    <name type="scientific">Larinioides sclopetarius</name>
    <dbReference type="NCBI Taxonomy" id="280406"/>
    <lineage>
        <taxon>Eukaryota</taxon>
        <taxon>Metazoa</taxon>
        <taxon>Ecdysozoa</taxon>
        <taxon>Arthropoda</taxon>
        <taxon>Chelicerata</taxon>
        <taxon>Arachnida</taxon>
        <taxon>Araneae</taxon>
        <taxon>Araneomorphae</taxon>
        <taxon>Entelegynae</taxon>
        <taxon>Araneoidea</taxon>
        <taxon>Araneidae</taxon>
        <taxon>Larinioides</taxon>
    </lineage>
</organism>
<keyword evidence="1" id="KW-0812">Transmembrane</keyword>
<name>A0AAV1ZTW3_9ARAC</name>
<sequence length="104" mass="12002">MTDAIDYTSSPGKNKGFLQNNSETWKQDFVFMVGELPLETVFHLRSTEYACSLWNVYLSHSILRIIQKKEMMLLPCPVAVELKIIILLLLYLHVSRIDVIISMV</sequence>
<feature type="transmembrane region" description="Helical" evidence="1">
    <location>
        <begin position="72"/>
        <end position="94"/>
    </location>
</feature>
<reference evidence="2 3" key="1">
    <citation type="submission" date="2024-04" db="EMBL/GenBank/DDBJ databases">
        <authorList>
            <person name="Rising A."/>
            <person name="Reimegard J."/>
            <person name="Sonavane S."/>
            <person name="Akerstrom W."/>
            <person name="Nylinder S."/>
            <person name="Hedman E."/>
            <person name="Kallberg Y."/>
        </authorList>
    </citation>
    <scope>NUCLEOTIDE SEQUENCE [LARGE SCALE GENOMIC DNA]</scope>
</reference>
<proteinExistence type="predicted"/>
<dbReference type="AlphaFoldDB" id="A0AAV1ZTW3"/>
<evidence type="ECO:0000256" key="1">
    <source>
        <dbReference type="SAM" id="Phobius"/>
    </source>
</evidence>
<evidence type="ECO:0000313" key="2">
    <source>
        <dbReference type="EMBL" id="CAL1273851.1"/>
    </source>
</evidence>
<keyword evidence="1" id="KW-1133">Transmembrane helix</keyword>
<dbReference type="EMBL" id="CAXIEN010000071">
    <property type="protein sequence ID" value="CAL1273851.1"/>
    <property type="molecule type" value="Genomic_DNA"/>
</dbReference>
<comment type="caution">
    <text evidence="2">The sequence shown here is derived from an EMBL/GenBank/DDBJ whole genome shotgun (WGS) entry which is preliminary data.</text>
</comment>